<evidence type="ECO:0000313" key="2">
    <source>
        <dbReference type="EMBL" id="OPH52969.1"/>
    </source>
</evidence>
<proteinExistence type="predicted"/>
<gene>
    <name evidence="2" type="ORF">BC351_32435</name>
</gene>
<dbReference type="Proteomes" id="UP000190626">
    <property type="component" value="Unassembled WGS sequence"/>
</dbReference>
<dbReference type="STRING" id="1469647.BC351_32435"/>
<organism evidence="2 3">
    <name type="scientific">Paenibacillus ferrarius</name>
    <dbReference type="NCBI Taxonomy" id="1469647"/>
    <lineage>
        <taxon>Bacteria</taxon>
        <taxon>Bacillati</taxon>
        <taxon>Bacillota</taxon>
        <taxon>Bacilli</taxon>
        <taxon>Bacillales</taxon>
        <taxon>Paenibacillaceae</taxon>
        <taxon>Paenibacillus</taxon>
    </lineage>
</organism>
<dbReference type="RefSeq" id="WP_079416138.1">
    <property type="nucleotide sequence ID" value="NZ_MBTG01000025.1"/>
</dbReference>
<comment type="caution">
    <text evidence="2">The sequence shown here is derived from an EMBL/GenBank/DDBJ whole genome shotgun (WGS) entry which is preliminary data.</text>
</comment>
<reference evidence="3" key="1">
    <citation type="submission" date="2016-07" db="EMBL/GenBank/DDBJ databases">
        <authorList>
            <person name="Florea S."/>
            <person name="Webb J.S."/>
            <person name="Jaromczyk J."/>
            <person name="Schardl C.L."/>
        </authorList>
    </citation>
    <scope>NUCLEOTIDE SEQUENCE [LARGE SCALE GENOMIC DNA]</scope>
    <source>
        <strain evidence="3">CY1</strain>
    </source>
</reference>
<protein>
    <recommendedName>
        <fullName evidence="4">DUF4179 domain-containing protein</fullName>
    </recommendedName>
</protein>
<dbReference type="EMBL" id="MBTG01000025">
    <property type="protein sequence ID" value="OPH52969.1"/>
    <property type="molecule type" value="Genomic_DNA"/>
</dbReference>
<keyword evidence="1" id="KW-0812">Transmembrane</keyword>
<keyword evidence="3" id="KW-1185">Reference proteome</keyword>
<evidence type="ECO:0000256" key="1">
    <source>
        <dbReference type="SAM" id="Phobius"/>
    </source>
</evidence>
<name>A0A1V4HES2_9BACL</name>
<dbReference type="AlphaFoldDB" id="A0A1V4HES2"/>
<keyword evidence="1" id="KW-1133">Transmembrane helix</keyword>
<keyword evidence="1" id="KW-0472">Membrane</keyword>
<accession>A0A1V4HES2</accession>
<dbReference type="OrthoDB" id="1846086at2"/>
<feature type="transmembrane region" description="Helical" evidence="1">
    <location>
        <begin position="47"/>
        <end position="72"/>
    </location>
</feature>
<sequence>MSNKNINRLFEALTPTTEQNEKMFQNILAQSQNENTRRRGFAPVKRARSVVLAAVLMVCLTTTAFAAAYTGLDKTFLKFLSPVNNEQAEYLSNGAYMVDKQVANENGSLTIKQVIGDSNLTYILMNFTAPEGTVLNAARYRFGDSMITTDQDYQSIGFKVLDDGNPVDNKISLVMNIMTKNSIAGQTVNFRFKDLQAADPLPGIFETVIPGSWETAFKLDFKEYSNLYQIDQNITMFGYEALLNTISVSPISISLKIQSRSLKEINEAAGRLKEIGQNKYSDNYPITINYKDGSSETTSIFTGLHLLDYLNDQMLTIKTFEHVINDKEIASIVFFDKEIALN</sequence>
<evidence type="ECO:0000313" key="3">
    <source>
        <dbReference type="Proteomes" id="UP000190626"/>
    </source>
</evidence>
<evidence type="ECO:0008006" key="4">
    <source>
        <dbReference type="Google" id="ProtNLM"/>
    </source>
</evidence>